<dbReference type="Pfam" id="PF24606">
    <property type="entry name" value="CEMIP_beta-hel"/>
    <property type="match status" value="1"/>
</dbReference>
<dbReference type="InterPro" id="IPR001343">
    <property type="entry name" value="Hemolysn_Ca-bd"/>
</dbReference>
<keyword evidence="4" id="KW-0325">Glycoprotein</keyword>
<dbReference type="InterPro" id="IPR018511">
    <property type="entry name" value="Hemolysin-typ_Ca-bd_CS"/>
</dbReference>
<keyword evidence="2" id="KW-1003">Cell membrane</keyword>
<protein>
    <submittedName>
        <fullName evidence="6">RTX-I toxin determinant A from serotypes 1/9</fullName>
    </submittedName>
</protein>
<dbReference type="SUPFAM" id="SSF51126">
    <property type="entry name" value="Pectin lyase-like"/>
    <property type="match status" value="1"/>
</dbReference>
<dbReference type="OrthoDB" id="227223at2"/>
<dbReference type="Pfam" id="PF07595">
    <property type="entry name" value="Planc_extracel"/>
    <property type="match status" value="1"/>
</dbReference>
<dbReference type="InterPro" id="IPR011049">
    <property type="entry name" value="Serralysin-like_metalloprot_C"/>
</dbReference>
<dbReference type="InterPro" id="IPR011506">
    <property type="entry name" value="Planctomycete_extracellular"/>
</dbReference>
<dbReference type="SMART" id="SM01225">
    <property type="entry name" value="G8"/>
    <property type="match status" value="1"/>
</dbReference>
<dbReference type="KEGG" id="rlc:K227x_46810"/>
<keyword evidence="2" id="KW-0472">Membrane</keyword>
<accession>A0A517NGL3</accession>
<evidence type="ECO:0000313" key="7">
    <source>
        <dbReference type="Proteomes" id="UP000318538"/>
    </source>
</evidence>
<feature type="domain" description="G8" evidence="5">
    <location>
        <begin position="105"/>
        <end position="239"/>
    </location>
</feature>
<dbReference type="AlphaFoldDB" id="A0A517NGL3"/>
<dbReference type="InterPro" id="IPR019316">
    <property type="entry name" value="G8_domain"/>
</dbReference>
<reference evidence="6 7" key="1">
    <citation type="submission" date="2019-02" db="EMBL/GenBank/DDBJ databases">
        <title>Deep-cultivation of Planctomycetes and their phenomic and genomic characterization uncovers novel biology.</title>
        <authorList>
            <person name="Wiegand S."/>
            <person name="Jogler M."/>
            <person name="Boedeker C."/>
            <person name="Pinto D."/>
            <person name="Vollmers J."/>
            <person name="Rivas-Marin E."/>
            <person name="Kohn T."/>
            <person name="Peeters S.H."/>
            <person name="Heuer A."/>
            <person name="Rast P."/>
            <person name="Oberbeckmann S."/>
            <person name="Bunk B."/>
            <person name="Jeske O."/>
            <person name="Meyerdierks A."/>
            <person name="Storesund J.E."/>
            <person name="Kallscheuer N."/>
            <person name="Luecker S."/>
            <person name="Lage O.M."/>
            <person name="Pohl T."/>
            <person name="Merkel B.J."/>
            <person name="Hornburger P."/>
            <person name="Mueller R.-W."/>
            <person name="Bruemmer F."/>
            <person name="Labrenz M."/>
            <person name="Spormann A.M."/>
            <person name="Op den Camp H."/>
            <person name="Overmann J."/>
            <person name="Amann R."/>
            <person name="Jetten M.S.M."/>
            <person name="Mascher T."/>
            <person name="Medema M.H."/>
            <person name="Devos D.P."/>
            <person name="Kaster A.-K."/>
            <person name="Ovreas L."/>
            <person name="Rohde M."/>
            <person name="Galperin M.Y."/>
            <person name="Jogler C."/>
        </authorList>
    </citation>
    <scope>NUCLEOTIDE SEQUENCE [LARGE SCALE GENOMIC DNA]</scope>
    <source>
        <strain evidence="6 7">K22_7</strain>
    </source>
</reference>
<organism evidence="6 7">
    <name type="scientific">Rubripirellula lacrimiformis</name>
    <dbReference type="NCBI Taxonomy" id="1930273"/>
    <lineage>
        <taxon>Bacteria</taxon>
        <taxon>Pseudomonadati</taxon>
        <taxon>Planctomycetota</taxon>
        <taxon>Planctomycetia</taxon>
        <taxon>Pirellulales</taxon>
        <taxon>Pirellulaceae</taxon>
        <taxon>Rubripirellula</taxon>
    </lineage>
</organism>
<dbReference type="InterPro" id="IPR052387">
    <property type="entry name" value="Fibrocystin"/>
</dbReference>
<dbReference type="GO" id="GO:0005509">
    <property type="term" value="F:calcium ion binding"/>
    <property type="evidence" value="ECO:0007669"/>
    <property type="project" value="InterPro"/>
</dbReference>
<dbReference type="EMBL" id="CP036525">
    <property type="protein sequence ID" value="QDT06272.1"/>
    <property type="molecule type" value="Genomic_DNA"/>
</dbReference>
<dbReference type="PANTHER" id="PTHR46769:SF2">
    <property type="entry name" value="FIBROCYSTIN-L ISOFORM 2 PRECURSOR-RELATED"/>
    <property type="match status" value="1"/>
</dbReference>
<dbReference type="GO" id="GO:0005886">
    <property type="term" value="C:plasma membrane"/>
    <property type="evidence" value="ECO:0007669"/>
    <property type="project" value="UniProtKB-SubCell"/>
</dbReference>
<dbReference type="PRINTS" id="PR00313">
    <property type="entry name" value="CABNDNGRPT"/>
</dbReference>
<dbReference type="InterPro" id="IPR011050">
    <property type="entry name" value="Pectin_lyase_fold/virulence"/>
</dbReference>
<gene>
    <name evidence="6" type="primary">apxIA</name>
    <name evidence="6" type="ORF">K227x_46810</name>
</gene>
<dbReference type="RefSeq" id="WP_145172803.1">
    <property type="nucleotide sequence ID" value="NZ_CP036525.1"/>
</dbReference>
<evidence type="ECO:0000256" key="4">
    <source>
        <dbReference type="ARBA" id="ARBA00023180"/>
    </source>
</evidence>
<evidence type="ECO:0000256" key="3">
    <source>
        <dbReference type="ARBA" id="ARBA00022729"/>
    </source>
</evidence>
<evidence type="ECO:0000259" key="5">
    <source>
        <dbReference type="PROSITE" id="PS51484"/>
    </source>
</evidence>
<dbReference type="Gene3D" id="2.150.10.10">
    <property type="entry name" value="Serralysin-like metalloprotease, C-terminal"/>
    <property type="match status" value="4"/>
</dbReference>
<dbReference type="PANTHER" id="PTHR46769">
    <property type="entry name" value="POLYCYSTIC KIDNEY AND HEPATIC DISEASE 1 (AUTOSOMAL RECESSIVE)-LIKE 1"/>
    <property type="match status" value="1"/>
</dbReference>
<dbReference type="PROSITE" id="PS51484">
    <property type="entry name" value="G8"/>
    <property type="match status" value="1"/>
</dbReference>
<dbReference type="InterPro" id="IPR012334">
    <property type="entry name" value="Pectin_lyas_fold"/>
</dbReference>
<evidence type="ECO:0000256" key="2">
    <source>
        <dbReference type="ARBA" id="ARBA00022475"/>
    </source>
</evidence>
<comment type="subcellular location">
    <subcellularLocation>
        <location evidence="1">Cell membrane</location>
    </subcellularLocation>
</comment>
<name>A0A517NGL3_9BACT</name>
<dbReference type="Proteomes" id="UP000318538">
    <property type="component" value="Chromosome"/>
</dbReference>
<dbReference type="InterPro" id="IPR055401">
    <property type="entry name" value="CEMIP_beta-hel_dom"/>
</dbReference>
<dbReference type="PROSITE" id="PS00330">
    <property type="entry name" value="HEMOLYSIN_CALCIUM"/>
    <property type="match status" value="3"/>
</dbReference>
<keyword evidence="7" id="KW-1185">Reference proteome</keyword>
<dbReference type="SUPFAM" id="SSF51120">
    <property type="entry name" value="beta-Roll"/>
    <property type="match status" value="2"/>
</dbReference>
<keyword evidence="3" id="KW-0732">Signal</keyword>
<evidence type="ECO:0000256" key="1">
    <source>
        <dbReference type="ARBA" id="ARBA00004236"/>
    </source>
</evidence>
<dbReference type="Gene3D" id="2.160.20.10">
    <property type="entry name" value="Single-stranded right-handed beta-helix, Pectin lyase-like"/>
    <property type="match status" value="1"/>
</dbReference>
<sequence>MNIALRRSQARRLNVESLESRRLLAGNLSLGEVSLDESGQVSAAVAINVPALPISALSMSMGEQMSHSGVTVTPTEVITHHDRIPRFAANPTFIAVTDGDWSDPPTWQNSEIPGPGAIVSVPQGRTVIYDVDSDVRIDAIEISGHLKFATDTPTSLWLNEIMVMPHGSLTIGTAGQPIQGNVKAEIVFTDTPQADGHHFKTGTVENPGIDPSQWGNGLIVLGGLDIYGAEKTAHVRSQADLESGATKIDFQTLPANWTLGDTLLLPETSQTPITKKGIQINESETVLIASLENGQVQTETALKYDHYGITENSFDINRFAHVANLSRNVRIRSENPEGVRGHVAATAGAIVHLENAEFVGLGRTSSDEFVDDTVTETSGNLVQIGRNVAGRYSVHLHHLSHPAMVDGIVVRDARKWGIVVHETNDSTIRDSIVYDVDGAGIVTESGNETGNRFENNLVIQVNGGHQTDDPRAGAVEAKDAVGKRFIEIGNDGSGFWLRASEGEFIGNTVYDAVGYGFNFNGYYRTPDISKVHRQLDVFKDNEAVSSKGGLWFSWSQGQFDIDNYAPNPVRNFLAWHVSHDGLKTYHDANLGVDGFVVIGNPSVSSRNEGSPFTFDTRANSGIWMGNVTYENYNHVGKNVKIEGMNFGIVAPINAGDQGMQLHDVTLRNYVNIAFPREADPDAIFLSDVSFLPSHVSKIAASMPEQTANVWDEDTGILIAGTMSSDLPPGVVPRLPVEWNQTSDGRLIIRSGESSDSIAVRVVDDLFLFTINSQEFQIPVEGIHQFTFFGGDGDDLFVNDTNVRLVALGGAGRDTILGGGGDDSILGGDDDDFLDGRGGDDVLQGNDGNDVIFGGDGADRIRAGAGDDWIDGGGGSDPVLAGGEGNDFISGGLGDDVLVGGNGNDRLDGGDGDDLLAGQSGHDILFGRLGDDILSGGDDDDWLDGGEGIDKLRGGLGEDIILFDQIDSVIDGEDLRPQLF</sequence>
<evidence type="ECO:0000313" key="6">
    <source>
        <dbReference type="EMBL" id="QDT06272.1"/>
    </source>
</evidence>
<dbReference type="Pfam" id="PF10162">
    <property type="entry name" value="G8"/>
    <property type="match status" value="1"/>
</dbReference>
<dbReference type="Pfam" id="PF00353">
    <property type="entry name" value="HemolysinCabind"/>
    <property type="match status" value="4"/>
</dbReference>
<proteinExistence type="predicted"/>